<evidence type="ECO:0000313" key="1">
    <source>
        <dbReference type="EMBL" id="CDR35267.1"/>
    </source>
</evidence>
<protein>
    <recommendedName>
        <fullName evidence="3">Secreted protein</fullName>
    </recommendedName>
</protein>
<reference evidence="1" key="2">
    <citation type="submission" date="2014-09" db="EMBL/GenBank/DDBJ databases">
        <title>Criblamydia sequanensis harbors a mega-plasmid encoding arsenite resistance.</title>
        <authorList>
            <person name="Bertelli C."/>
            <person name="Goesmann A."/>
            <person name="Greub G."/>
        </authorList>
    </citation>
    <scope>NUCLEOTIDE SEQUENCE [LARGE SCALE GENOMIC DNA]</scope>
    <source>
        <strain evidence="1">CRIB-18</strain>
    </source>
</reference>
<dbReference type="STRING" id="1437425.CSEC_2465"/>
<dbReference type="Proteomes" id="UP000031552">
    <property type="component" value="Unassembled WGS sequence"/>
</dbReference>
<proteinExistence type="predicted"/>
<name>A0A090D1I9_9BACT</name>
<evidence type="ECO:0000313" key="2">
    <source>
        <dbReference type="Proteomes" id="UP000031552"/>
    </source>
</evidence>
<gene>
    <name evidence="1" type="ORF">CSEC_2465</name>
</gene>
<evidence type="ECO:0008006" key="3">
    <source>
        <dbReference type="Google" id="ProtNLM"/>
    </source>
</evidence>
<organism evidence="1 2">
    <name type="scientific">Candidatus Criblamydia sequanensis CRIB-18</name>
    <dbReference type="NCBI Taxonomy" id="1437425"/>
    <lineage>
        <taxon>Bacteria</taxon>
        <taxon>Pseudomonadati</taxon>
        <taxon>Chlamydiota</taxon>
        <taxon>Chlamydiia</taxon>
        <taxon>Parachlamydiales</taxon>
        <taxon>Candidatus Criblamydiaceae</taxon>
        <taxon>Candidatus Criblamydia</taxon>
    </lineage>
</organism>
<dbReference type="EMBL" id="CCEJ010000020">
    <property type="protein sequence ID" value="CDR35267.1"/>
    <property type="molecule type" value="Genomic_DNA"/>
</dbReference>
<accession>A0A090D1I9</accession>
<dbReference type="AlphaFoldDB" id="A0A090D1I9"/>
<keyword evidence="2" id="KW-1185">Reference proteome</keyword>
<reference evidence="1" key="1">
    <citation type="submission" date="2013-12" db="EMBL/GenBank/DDBJ databases">
        <authorList>
            <person name="Linke B."/>
        </authorList>
    </citation>
    <scope>NUCLEOTIDE SEQUENCE [LARGE SCALE GENOMIC DNA]</scope>
    <source>
        <strain evidence="1">CRIB-18</strain>
    </source>
</reference>
<sequence length="51" mass="5922">MVVFLEYGKSLIAILDCEKGEDESVIQIILNNEVLKFKYSEFVHLNKAFEN</sequence>
<comment type="caution">
    <text evidence="1">The sequence shown here is derived from an EMBL/GenBank/DDBJ whole genome shotgun (WGS) entry which is preliminary data.</text>
</comment>